<dbReference type="GO" id="GO:0071111">
    <property type="term" value="F:cyclic-guanylate-specific phosphodiesterase activity"/>
    <property type="evidence" value="ECO:0007669"/>
    <property type="project" value="InterPro"/>
</dbReference>
<dbReference type="AlphaFoldDB" id="A0A4R6PQK3"/>
<dbReference type="PROSITE" id="PS50887">
    <property type="entry name" value="GGDEF"/>
    <property type="match status" value="1"/>
</dbReference>
<dbReference type="EMBL" id="SNXI01000003">
    <property type="protein sequence ID" value="TDP39252.1"/>
    <property type="molecule type" value="Genomic_DNA"/>
</dbReference>
<keyword evidence="5" id="KW-1185">Reference proteome</keyword>
<dbReference type="Gene3D" id="1.10.1760.20">
    <property type="match status" value="1"/>
</dbReference>
<feature type="transmembrane region" description="Helical" evidence="1">
    <location>
        <begin position="60"/>
        <end position="88"/>
    </location>
</feature>
<dbReference type="Pfam" id="PF00563">
    <property type="entry name" value="EAL"/>
    <property type="match status" value="1"/>
</dbReference>
<evidence type="ECO:0000313" key="4">
    <source>
        <dbReference type="EMBL" id="TDP39252.1"/>
    </source>
</evidence>
<reference evidence="4 5" key="1">
    <citation type="submission" date="2019-03" db="EMBL/GenBank/DDBJ databases">
        <title>Freshwater and sediment microbial communities from various areas in North America, analyzing microbe dynamics in response to fracking.</title>
        <authorList>
            <person name="Lamendella R."/>
        </authorList>
    </citation>
    <scope>NUCLEOTIDE SEQUENCE [LARGE SCALE GENOMIC DNA]</scope>
    <source>
        <strain evidence="4 5">18_TX</strain>
    </source>
</reference>
<feature type="domain" description="GGDEF" evidence="3">
    <location>
        <begin position="170"/>
        <end position="303"/>
    </location>
</feature>
<protein>
    <submittedName>
        <fullName evidence="4">EAL domain-containing protein (Putative c-di-GMP-specific phosphodiesterase class I)</fullName>
    </submittedName>
</protein>
<proteinExistence type="predicted"/>
<dbReference type="InterPro" id="IPR035919">
    <property type="entry name" value="EAL_sf"/>
</dbReference>
<sequence>MTKPNDPYSFAAWCRESLVDFTKLNAEKQVFIGFVLAIVVAACVKLIETTTGLPSVYEHLIYVPLFFAGLLLGPRIGALGGFVCGVALSPLSFADAAFADSEISTGWLLRLLLLTLMPLIAGLIANSVKDLVALEKKAKHTYQGTELPNMAAFVEQLKSIGNEEDADTKDLVDIFNFKLQNMERIQHQIGTERTEKLMRQLAEQLRNIIGKSAHIGQTSNNELVGVSTDTQHSHKELEQKLKKLLERPIVIDGVPYQLDSATGVLRTNRGQVKEKAEQVVEQAQHHAFEAREQNKNFSFLEQDDAIESISDVSFSRQLTEAIESNDIRLYYQPRLNANTGYFSVLEAIVKWTDPKRGDMTTDEFRPLIEEAALTEQFTSWMVKKAFEDIREWQKNSFVVRVSLHITLNDIVEPNVLNAVARELQESKFPPRDFSLEVSEKSLMRISDKAKRYLEKLRGIGVNIIADHFGEGASTIQSLFVLPVDAVKLSEDLVKKATSNSDKKRALSSMVKMARSRGLKTIATGVDDRSKLLLLKQIGCEELQGAILSKAQPKDEIPWARIR</sequence>
<feature type="transmembrane region" description="Helical" evidence="1">
    <location>
        <begin position="30"/>
        <end position="48"/>
    </location>
</feature>
<dbReference type="SUPFAM" id="SSF55073">
    <property type="entry name" value="Nucleotide cyclase"/>
    <property type="match status" value="1"/>
</dbReference>
<dbReference type="InterPro" id="IPR029787">
    <property type="entry name" value="Nucleotide_cyclase"/>
</dbReference>
<feature type="transmembrane region" description="Helical" evidence="1">
    <location>
        <begin position="108"/>
        <end position="128"/>
    </location>
</feature>
<organism evidence="4 5">
    <name type="scientific">Idiomarina aquatica</name>
    <dbReference type="NCBI Taxonomy" id="1327752"/>
    <lineage>
        <taxon>Bacteria</taxon>
        <taxon>Pseudomonadati</taxon>
        <taxon>Pseudomonadota</taxon>
        <taxon>Gammaproteobacteria</taxon>
        <taxon>Alteromonadales</taxon>
        <taxon>Idiomarinaceae</taxon>
        <taxon>Idiomarina</taxon>
    </lineage>
</organism>
<dbReference type="InterPro" id="IPR000160">
    <property type="entry name" value="GGDEF_dom"/>
</dbReference>
<name>A0A4R6PQK3_9GAMM</name>
<keyword evidence="1" id="KW-1133">Transmembrane helix</keyword>
<dbReference type="CDD" id="cd01948">
    <property type="entry name" value="EAL"/>
    <property type="match status" value="1"/>
</dbReference>
<evidence type="ECO:0000259" key="2">
    <source>
        <dbReference type="PROSITE" id="PS50883"/>
    </source>
</evidence>
<keyword evidence="1" id="KW-0472">Membrane</keyword>
<dbReference type="Gene3D" id="3.30.70.270">
    <property type="match status" value="1"/>
</dbReference>
<dbReference type="PANTHER" id="PTHR33121">
    <property type="entry name" value="CYCLIC DI-GMP PHOSPHODIESTERASE PDEF"/>
    <property type="match status" value="1"/>
</dbReference>
<dbReference type="InterPro" id="IPR043128">
    <property type="entry name" value="Rev_trsase/Diguanyl_cyclase"/>
</dbReference>
<dbReference type="SUPFAM" id="SSF141868">
    <property type="entry name" value="EAL domain-like"/>
    <property type="match status" value="1"/>
</dbReference>
<dbReference type="PANTHER" id="PTHR33121:SF79">
    <property type="entry name" value="CYCLIC DI-GMP PHOSPHODIESTERASE PDED-RELATED"/>
    <property type="match status" value="1"/>
</dbReference>
<dbReference type="RefSeq" id="WP_133538965.1">
    <property type="nucleotide sequence ID" value="NZ_SNXI01000003.1"/>
</dbReference>
<keyword evidence="1" id="KW-0812">Transmembrane</keyword>
<dbReference type="OrthoDB" id="6232229at2"/>
<accession>A0A4R6PQK3</accession>
<dbReference type="SMART" id="SM00052">
    <property type="entry name" value="EAL"/>
    <property type="match status" value="1"/>
</dbReference>
<gene>
    <name evidence="4" type="ORF">DEU29_103148</name>
</gene>
<evidence type="ECO:0000313" key="5">
    <source>
        <dbReference type="Proteomes" id="UP000295531"/>
    </source>
</evidence>
<dbReference type="Proteomes" id="UP000295531">
    <property type="component" value="Unassembled WGS sequence"/>
</dbReference>
<dbReference type="InterPro" id="IPR001633">
    <property type="entry name" value="EAL_dom"/>
</dbReference>
<feature type="domain" description="EAL" evidence="2">
    <location>
        <begin position="311"/>
        <end position="562"/>
    </location>
</feature>
<dbReference type="Pfam" id="PF00990">
    <property type="entry name" value="GGDEF"/>
    <property type="match status" value="1"/>
</dbReference>
<dbReference type="Gene3D" id="3.20.20.450">
    <property type="entry name" value="EAL domain"/>
    <property type="match status" value="1"/>
</dbReference>
<dbReference type="PROSITE" id="PS50883">
    <property type="entry name" value="EAL"/>
    <property type="match status" value="1"/>
</dbReference>
<comment type="caution">
    <text evidence="4">The sequence shown here is derived from an EMBL/GenBank/DDBJ whole genome shotgun (WGS) entry which is preliminary data.</text>
</comment>
<evidence type="ECO:0000256" key="1">
    <source>
        <dbReference type="SAM" id="Phobius"/>
    </source>
</evidence>
<evidence type="ECO:0000259" key="3">
    <source>
        <dbReference type="PROSITE" id="PS50887"/>
    </source>
</evidence>
<dbReference type="InterPro" id="IPR050706">
    <property type="entry name" value="Cyclic-di-GMP_PDE-like"/>
</dbReference>